<dbReference type="InterPro" id="IPR036937">
    <property type="entry name" value="Adhesion_dom_fimbrial_sf"/>
</dbReference>
<evidence type="ECO:0000256" key="3">
    <source>
        <dbReference type="ARBA" id="ARBA00022729"/>
    </source>
</evidence>
<dbReference type="PANTHER" id="PTHR33420:SF3">
    <property type="entry name" value="FIMBRIAL SUBUNIT ELFA"/>
    <property type="match status" value="1"/>
</dbReference>
<reference evidence="7 8" key="1">
    <citation type="submission" date="2024-02" db="EMBL/GenBank/DDBJ databases">
        <title>Whole genome of MDR Enterobacteriaceae from southern Thailand.</title>
        <authorList>
            <person name="Surachat K."/>
        </authorList>
    </citation>
    <scope>NUCLEOTIDE SEQUENCE [LARGE SCALE GENOMIC DNA]</scope>
    <source>
        <strain evidence="7 8">PSU_29</strain>
    </source>
</reference>
<dbReference type="InterPro" id="IPR050263">
    <property type="entry name" value="Bact_Fimbrial_Adh_Pro"/>
</dbReference>
<sequence>MQRKYKIKLNILIGGCVLLVCPMTVSAVELNCTAYGQTSYYNASRTIIVPVDSLELSKDKLDVLLTSMNNYATCGGKAQPNYADAVRTRALTLSTALTNLGYQGYVISNGGPMVLSPTNLCLWPDSSCSIINGFDKTTLLNVKIGIKRAVNSGNWKAGATIDANTEIANMLTQFRYGLGSMSWGTTFNWSFVLKNNMVIPAYTCSVTQYDKSVTLPNIRRSDIVSHGTGRYPNAKKTFKFNLACDEQTSVSVTFEGDILSGTGTDSVLKNRLSGNDNVGIQLLFNDTTPVKMAEKITVAASAQSSELLSFNAYYYYKGGDISGGPVKANTTFTFEYQ</sequence>
<accession>A0ABU9V828</accession>
<dbReference type="RefSeq" id="WP_343194385.1">
    <property type="nucleotide sequence ID" value="NZ_JBCIVJ010000015.1"/>
</dbReference>
<evidence type="ECO:0000313" key="8">
    <source>
        <dbReference type="Proteomes" id="UP001411173"/>
    </source>
</evidence>
<feature type="signal peptide" evidence="5">
    <location>
        <begin position="1"/>
        <end position="27"/>
    </location>
</feature>
<dbReference type="Pfam" id="PF00419">
    <property type="entry name" value="Fimbrial"/>
    <property type="match status" value="1"/>
</dbReference>
<keyword evidence="8" id="KW-1185">Reference proteome</keyword>
<protein>
    <submittedName>
        <fullName evidence="7">Fimbrial protein</fullName>
    </submittedName>
</protein>
<feature type="chain" id="PRO_5046356355" evidence="5">
    <location>
        <begin position="28"/>
        <end position="337"/>
    </location>
</feature>
<organism evidence="7 8">
    <name type="scientific">Phytobacter palmae</name>
    <dbReference type="NCBI Taxonomy" id="1855371"/>
    <lineage>
        <taxon>Bacteria</taxon>
        <taxon>Pseudomonadati</taxon>
        <taxon>Pseudomonadota</taxon>
        <taxon>Gammaproteobacteria</taxon>
        <taxon>Enterobacterales</taxon>
        <taxon>Enterobacteriaceae</taxon>
        <taxon>Phytobacter</taxon>
    </lineage>
</organism>
<dbReference type="Gene3D" id="2.60.40.1090">
    <property type="entry name" value="Fimbrial-type adhesion domain"/>
    <property type="match status" value="2"/>
</dbReference>
<dbReference type="PANTHER" id="PTHR33420">
    <property type="entry name" value="FIMBRIAL SUBUNIT ELFA-RELATED"/>
    <property type="match status" value="1"/>
</dbReference>
<feature type="domain" description="Fimbrial-type adhesion" evidence="6">
    <location>
        <begin position="201"/>
        <end position="337"/>
    </location>
</feature>
<evidence type="ECO:0000256" key="2">
    <source>
        <dbReference type="ARBA" id="ARBA00006671"/>
    </source>
</evidence>
<keyword evidence="4" id="KW-0281">Fimbrium</keyword>
<dbReference type="InterPro" id="IPR008966">
    <property type="entry name" value="Adhesion_dom_sf"/>
</dbReference>
<comment type="subcellular location">
    <subcellularLocation>
        <location evidence="1">Fimbrium</location>
    </subcellularLocation>
</comment>
<gene>
    <name evidence="7" type="ORF">AAIG39_17600</name>
</gene>
<dbReference type="SUPFAM" id="SSF49401">
    <property type="entry name" value="Bacterial adhesins"/>
    <property type="match status" value="1"/>
</dbReference>
<dbReference type="Proteomes" id="UP001411173">
    <property type="component" value="Unassembled WGS sequence"/>
</dbReference>
<name>A0ABU9V828_9ENTR</name>
<keyword evidence="3 5" id="KW-0732">Signal</keyword>
<evidence type="ECO:0000313" key="7">
    <source>
        <dbReference type="EMBL" id="MEN0580807.1"/>
    </source>
</evidence>
<evidence type="ECO:0000256" key="1">
    <source>
        <dbReference type="ARBA" id="ARBA00004561"/>
    </source>
</evidence>
<evidence type="ECO:0000259" key="6">
    <source>
        <dbReference type="Pfam" id="PF00419"/>
    </source>
</evidence>
<dbReference type="InterPro" id="IPR000259">
    <property type="entry name" value="Adhesion_dom_fimbrial"/>
</dbReference>
<comment type="caution">
    <text evidence="7">The sequence shown here is derived from an EMBL/GenBank/DDBJ whole genome shotgun (WGS) entry which is preliminary data.</text>
</comment>
<proteinExistence type="inferred from homology"/>
<evidence type="ECO:0000256" key="4">
    <source>
        <dbReference type="ARBA" id="ARBA00023263"/>
    </source>
</evidence>
<evidence type="ECO:0000256" key="5">
    <source>
        <dbReference type="SAM" id="SignalP"/>
    </source>
</evidence>
<comment type="similarity">
    <text evidence="2">Belongs to the fimbrial protein family.</text>
</comment>
<dbReference type="EMBL" id="JBCIVJ010000015">
    <property type="protein sequence ID" value="MEN0580807.1"/>
    <property type="molecule type" value="Genomic_DNA"/>
</dbReference>